<name>A0A383D122_9ZZZZ</name>
<protein>
    <submittedName>
        <fullName evidence="1">Uncharacterized protein</fullName>
    </submittedName>
</protein>
<accession>A0A383D122</accession>
<evidence type="ECO:0000313" key="1">
    <source>
        <dbReference type="EMBL" id="SVE38014.1"/>
    </source>
</evidence>
<feature type="non-terminal residue" evidence="1">
    <location>
        <position position="1"/>
    </location>
</feature>
<gene>
    <name evidence="1" type="ORF">METZ01_LOCUS490868</name>
</gene>
<sequence length="30" mass="3529">VRVFLTEDIDHQLIKNHINQSLSNETRNHG</sequence>
<dbReference type="AlphaFoldDB" id="A0A383D122"/>
<reference evidence="1" key="1">
    <citation type="submission" date="2018-05" db="EMBL/GenBank/DDBJ databases">
        <authorList>
            <person name="Lanie J.A."/>
            <person name="Ng W.-L."/>
            <person name="Kazmierczak K.M."/>
            <person name="Andrzejewski T.M."/>
            <person name="Davidsen T.M."/>
            <person name="Wayne K.J."/>
            <person name="Tettelin H."/>
            <person name="Glass J.I."/>
            <person name="Rusch D."/>
            <person name="Podicherti R."/>
            <person name="Tsui H.-C.T."/>
            <person name="Winkler M.E."/>
        </authorList>
    </citation>
    <scope>NUCLEOTIDE SEQUENCE</scope>
</reference>
<proteinExistence type="predicted"/>
<dbReference type="EMBL" id="UINC01213304">
    <property type="protein sequence ID" value="SVE38014.1"/>
    <property type="molecule type" value="Genomic_DNA"/>
</dbReference>
<organism evidence="1">
    <name type="scientific">marine metagenome</name>
    <dbReference type="NCBI Taxonomy" id="408172"/>
    <lineage>
        <taxon>unclassified sequences</taxon>
        <taxon>metagenomes</taxon>
        <taxon>ecological metagenomes</taxon>
    </lineage>
</organism>